<name>A0A9Q1QC15_9CARY</name>
<dbReference type="Proteomes" id="UP001153076">
    <property type="component" value="Unassembled WGS sequence"/>
</dbReference>
<evidence type="ECO:0000313" key="3">
    <source>
        <dbReference type="Proteomes" id="UP001153076"/>
    </source>
</evidence>
<feature type="region of interest" description="Disordered" evidence="1">
    <location>
        <begin position="90"/>
        <end position="114"/>
    </location>
</feature>
<keyword evidence="3" id="KW-1185">Reference proteome</keyword>
<dbReference type="OrthoDB" id="1932741at2759"/>
<reference evidence="2" key="1">
    <citation type="submission" date="2022-04" db="EMBL/GenBank/DDBJ databases">
        <title>Carnegiea gigantea Genome sequencing and assembly v2.</title>
        <authorList>
            <person name="Copetti D."/>
            <person name="Sanderson M.J."/>
            <person name="Burquez A."/>
            <person name="Wojciechowski M.F."/>
        </authorList>
    </citation>
    <scope>NUCLEOTIDE SEQUENCE</scope>
    <source>
        <strain evidence="2">SGP5-SGP5p</strain>
        <tissue evidence="2">Aerial part</tissue>
    </source>
</reference>
<organism evidence="2 3">
    <name type="scientific">Carnegiea gigantea</name>
    <dbReference type="NCBI Taxonomy" id="171969"/>
    <lineage>
        <taxon>Eukaryota</taxon>
        <taxon>Viridiplantae</taxon>
        <taxon>Streptophyta</taxon>
        <taxon>Embryophyta</taxon>
        <taxon>Tracheophyta</taxon>
        <taxon>Spermatophyta</taxon>
        <taxon>Magnoliopsida</taxon>
        <taxon>eudicotyledons</taxon>
        <taxon>Gunneridae</taxon>
        <taxon>Pentapetalae</taxon>
        <taxon>Caryophyllales</taxon>
        <taxon>Cactineae</taxon>
        <taxon>Cactaceae</taxon>
        <taxon>Cactoideae</taxon>
        <taxon>Echinocereeae</taxon>
        <taxon>Carnegiea</taxon>
    </lineage>
</organism>
<evidence type="ECO:0000313" key="2">
    <source>
        <dbReference type="EMBL" id="KAJ8436124.1"/>
    </source>
</evidence>
<proteinExistence type="predicted"/>
<evidence type="ECO:0000256" key="1">
    <source>
        <dbReference type="SAM" id="MobiDB-lite"/>
    </source>
</evidence>
<sequence length="287" mass="32742">MLLRQSVKHEWLPVKCRHCRMFGHEESICKKKGIMRQEWRPQGLDEFTLVPSRSSAKHISEQQQHNITKHKIAGNGSCTNSYQLLSAIQEKQQPSKPDIHDPPPSPHGEHSGMEMGSVGLFETKVKPENVDKVATKVFLGWRWQNNFSLNSKVKFDALGLSDHTPLIIQFPTSPKPQLSFKYCDMWSLHKDFMPMVTATIPRTHHIINLKQVKGPETALHHNPLLQSLITKAARKLASYIFTLKEDNENIAEGFEQVGRVMLSYYKNLLGTQPTIRSPIDHNIIQNG</sequence>
<feature type="compositionally biased region" description="Basic and acidic residues" evidence="1">
    <location>
        <begin position="97"/>
        <end position="112"/>
    </location>
</feature>
<gene>
    <name evidence="2" type="ORF">Cgig2_001151</name>
</gene>
<dbReference type="EMBL" id="JAKOGI010000364">
    <property type="protein sequence ID" value="KAJ8436124.1"/>
    <property type="molecule type" value="Genomic_DNA"/>
</dbReference>
<comment type="caution">
    <text evidence="2">The sequence shown here is derived from an EMBL/GenBank/DDBJ whole genome shotgun (WGS) entry which is preliminary data.</text>
</comment>
<protein>
    <submittedName>
        <fullName evidence="2">Uncharacterized protein</fullName>
    </submittedName>
</protein>
<dbReference type="AlphaFoldDB" id="A0A9Q1QC15"/>
<accession>A0A9Q1QC15</accession>